<comment type="subcellular location">
    <subcellularLocation>
        <location evidence="1">Cell membrane</location>
        <topology evidence="1">Peripheral membrane protein</topology>
    </subcellularLocation>
</comment>
<feature type="domain" description="Glycosyltransferase 2-like" evidence="8">
    <location>
        <begin position="6"/>
        <end position="118"/>
    </location>
</feature>
<proteinExistence type="inferred from homology"/>
<sequence length="876" mass="99301">MKPTFSLIVAIYNVEDYISAFLQSLDSQIYSINDIEIVAVNDGSTDSSKAIFESWMSGRANVTLINQENLGAAAARSVALEIVTGDWVTVADPDDILDPAYFSSVLDFIERDKNSLSSILSTRVYILNDETGEYKDSHPLAQKFRSGERIADLAEEPEAFQLGATAFFQLGHLRENSLNYNPNIRPTFEDAHLIGRYLNTFEHPMVGLVSRAVYYYRKRSAQNSLVQSSWNSTDRFLNTPSLGYLDMLKNISVGGIAPVWAQYMVLYDLLWYFKEDRNMVSKVAWIDIDTRNEFLRLLAQIMEFIEPRTIEEFSCNPHPWALREALRLYCANSKQERVALYEWRPDVYGRAKLTFLYSGSRPHVEFYADGVVRPPIEHDYTVHNYFGQRFLVEESLTLDGREVAVFCDGLLITPRKFSNPKWPRPSKASVDRLKPYVGPSRKKRGKQQASKAIARIRVNSLTTNRSRAQVVLVKAINNGTRLASRLLPDAAKKQIASIVDDATSPKKAGKYADAWLIMDRPDKADDNGEHLYRYLATTRPDINAFFVLSRDSVDWSRLAAEGFRLLEYRSAELYSAAMNASFRISSDATADVMYPAPRELFGPPKGKFVFLQHGVTKDDLSRWLNPKQIDLLITASYEEHQSFVGPDSPYKIRANNVALTGFARYDRLTEIADCSSSETILIMPTWRASIRDELIGYPIESRQAAFSRTDYGRTWLELLNSENLKLLAQSTGYTVEFVVHPSLSKLLPDLDLPAHVTRVDLGTCSFQETLAKAAVFVTDYSSVAFDAAYIDVPSVYFHFDSESVFGGGHNYRKGYYDYSRSGFGPIGFDVETAVDAVRTMLTDVSERERYLERAIDTFVSRDARNRERIVSAIEKL</sequence>
<dbReference type="Gene3D" id="3.90.550.10">
    <property type="entry name" value="Spore Coat Polysaccharide Biosynthesis Protein SpsA, Chain A"/>
    <property type="match status" value="1"/>
</dbReference>
<gene>
    <name evidence="9" type="ORF">BANT918_01010</name>
</gene>
<organism evidence="9 10">
    <name type="scientific">Brevibacterium antiquum CNRZ 918</name>
    <dbReference type="NCBI Taxonomy" id="1255637"/>
    <lineage>
        <taxon>Bacteria</taxon>
        <taxon>Bacillati</taxon>
        <taxon>Actinomycetota</taxon>
        <taxon>Actinomycetes</taxon>
        <taxon>Micrococcales</taxon>
        <taxon>Brevibacteriaceae</taxon>
        <taxon>Brevibacterium</taxon>
    </lineage>
</organism>
<name>A0A2H1IHJ8_9MICO</name>
<keyword evidence="6" id="KW-0472">Membrane</keyword>
<dbReference type="Gene3D" id="3.40.50.12580">
    <property type="match status" value="1"/>
</dbReference>
<dbReference type="GO" id="GO:0019350">
    <property type="term" value="P:teichoic acid biosynthetic process"/>
    <property type="evidence" value="ECO:0007669"/>
    <property type="project" value="UniProtKB-KW"/>
</dbReference>
<dbReference type="InterPro" id="IPR001173">
    <property type="entry name" value="Glyco_trans_2-like"/>
</dbReference>
<dbReference type="Pfam" id="PF04464">
    <property type="entry name" value="Glyphos_transf"/>
    <property type="match status" value="1"/>
</dbReference>
<keyword evidence="4 9" id="KW-0808">Transferase</keyword>
<dbReference type="InterPro" id="IPR029044">
    <property type="entry name" value="Nucleotide-diphossugar_trans"/>
</dbReference>
<dbReference type="InterPro" id="IPR043148">
    <property type="entry name" value="TagF_C"/>
</dbReference>
<keyword evidence="3" id="KW-1003">Cell membrane</keyword>
<dbReference type="PANTHER" id="PTHR22916:SF3">
    <property type="entry name" value="UDP-GLCNAC:BETAGAL BETA-1,3-N-ACETYLGLUCOSAMINYLTRANSFERASE-LIKE PROTEIN 1"/>
    <property type="match status" value="1"/>
</dbReference>
<evidence type="ECO:0000256" key="5">
    <source>
        <dbReference type="ARBA" id="ARBA00022944"/>
    </source>
</evidence>
<evidence type="ECO:0000256" key="4">
    <source>
        <dbReference type="ARBA" id="ARBA00022679"/>
    </source>
</evidence>
<dbReference type="GO" id="GO:0016758">
    <property type="term" value="F:hexosyltransferase activity"/>
    <property type="evidence" value="ECO:0007669"/>
    <property type="project" value="UniProtKB-ARBA"/>
</dbReference>
<evidence type="ECO:0000256" key="3">
    <source>
        <dbReference type="ARBA" id="ARBA00022475"/>
    </source>
</evidence>
<keyword evidence="5" id="KW-0777">Teichoic acid biosynthesis</keyword>
<dbReference type="EMBL" id="FXZD01000002">
    <property type="protein sequence ID" value="SMX74697.1"/>
    <property type="molecule type" value="Genomic_DNA"/>
</dbReference>
<evidence type="ECO:0000256" key="6">
    <source>
        <dbReference type="ARBA" id="ARBA00023136"/>
    </source>
</evidence>
<dbReference type="GO" id="GO:0047355">
    <property type="term" value="F:CDP-glycerol glycerophosphotransferase activity"/>
    <property type="evidence" value="ECO:0007669"/>
    <property type="project" value="InterPro"/>
</dbReference>
<reference evidence="9 10" key="1">
    <citation type="submission" date="2017-03" db="EMBL/GenBank/DDBJ databases">
        <authorList>
            <person name="Afonso C.L."/>
            <person name="Miller P.J."/>
            <person name="Scott M.A."/>
            <person name="Spackman E."/>
            <person name="Goraichik I."/>
            <person name="Dimitrov K.M."/>
            <person name="Suarez D.L."/>
            <person name="Swayne D.E."/>
        </authorList>
    </citation>
    <scope>NUCLEOTIDE SEQUENCE [LARGE SCALE GENOMIC DNA]</scope>
    <source>
        <strain evidence="9 10">CNRZ 918</strain>
    </source>
</reference>
<dbReference type="Pfam" id="PF00535">
    <property type="entry name" value="Glycos_transf_2"/>
    <property type="match status" value="1"/>
</dbReference>
<evidence type="ECO:0000256" key="2">
    <source>
        <dbReference type="ARBA" id="ARBA00010488"/>
    </source>
</evidence>
<dbReference type="AlphaFoldDB" id="A0A2H1IHJ8"/>
<dbReference type="SUPFAM" id="SSF53448">
    <property type="entry name" value="Nucleotide-diphospho-sugar transferases"/>
    <property type="match status" value="1"/>
</dbReference>
<evidence type="ECO:0000313" key="9">
    <source>
        <dbReference type="EMBL" id="SMX74697.1"/>
    </source>
</evidence>
<dbReference type="Proteomes" id="UP000234433">
    <property type="component" value="Unassembled WGS sequence"/>
</dbReference>
<dbReference type="CDD" id="cd00761">
    <property type="entry name" value="Glyco_tranf_GTA_type"/>
    <property type="match status" value="1"/>
</dbReference>
<evidence type="ECO:0000313" key="10">
    <source>
        <dbReference type="Proteomes" id="UP000234433"/>
    </source>
</evidence>
<comment type="similarity">
    <text evidence="2">Belongs to the CDP-glycerol glycerophosphotransferase family.</text>
</comment>
<dbReference type="OrthoDB" id="8549922at2"/>
<feature type="region of interest" description="Disordered" evidence="7">
    <location>
        <begin position="423"/>
        <end position="450"/>
    </location>
</feature>
<dbReference type="PANTHER" id="PTHR22916">
    <property type="entry name" value="GLYCOSYLTRANSFERASE"/>
    <property type="match status" value="1"/>
</dbReference>
<dbReference type="InterPro" id="IPR043149">
    <property type="entry name" value="TagF_N"/>
</dbReference>
<dbReference type="GO" id="GO:0005886">
    <property type="term" value="C:plasma membrane"/>
    <property type="evidence" value="ECO:0007669"/>
    <property type="project" value="UniProtKB-SubCell"/>
</dbReference>
<dbReference type="RefSeq" id="WP_101619197.1">
    <property type="nucleotide sequence ID" value="NZ_FXZD01000002.1"/>
</dbReference>
<accession>A0A2H1IHJ8</accession>
<evidence type="ECO:0000256" key="1">
    <source>
        <dbReference type="ARBA" id="ARBA00004202"/>
    </source>
</evidence>
<dbReference type="Gene3D" id="3.40.50.11820">
    <property type="match status" value="1"/>
</dbReference>
<evidence type="ECO:0000259" key="8">
    <source>
        <dbReference type="Pfam" id="PF00535"/>
    </source>
</evidence>
<evidence type="ECO:0000256" key="7">
    <source>
        <dbReference type="SAM" id="MobiDB-lite"/>
    </source>
</evidence>
<dbReference type="SUPFAM" id="SSF53756">
    <property type="entry name" value="UDP-Glycosyltransferase/glycogen phosphorylase"/>
    <property type="match status" value="1"/>
</dbReference>
<dbReference type="InterPro" id="IPR007554">
    <property type="entry name" value="Glycerophosphate_synth"/>
</dbReference>
<protein>
    <submittedName>
        <fullName evidence="9">CDP-glycerol glycerophosphotransferase, TagB/SpsB family</fullName>
    </submittedName>
</protein>